<gene>
    <name evidence="7" type="ORF">FB463_001249</name>
    <name evidence="6" type="ORF">FFA01_03730</name>
</gene>
<dbReference type="Proteomes" id="UP000321154">
    <property type="component" value="Unassembled WGS sequence"/>
</dbReference>
<dbReference type="InterPro" id="IPR009003">
    <property type="entry name" value="Peptidase_S1_PA"/>
</dbReference>
<dbReference type="PANTHER" id="PTHR43343:SF3">
    <property type="entry name" value="PROTEASE DO-LIKE 8, CHLOROPLASTIC"/>
    <property type="match status" value="1"/>
</dbReference>
<dbReference type="OrthoDB" id="73775at2"/>
<dbReference type="PANTHER" id="PTHR43343">
    <property type="entry name" value="PEPTIDASE S12"/>
    <property type="match status" value="1"/>
</dbReference>
<organism evidence="7 9">
    <name type="scientific">Frigoribacterium faeni</name>
    <dbReference type="NCBI Taxonomy" id="145483"/>
    <lineage>
        <taxon>Bacteria</taxon>
        <taxon>Bacillati</taxon>
        <taxon>Actinomycetota</taxon>
        <taxon>Actinomycetes</taxon>
        <taxon>Micrococcales</taxon>
        <taxon>Microbacteriaceae</taxon>
        <taxon>Frigoribacterium</taxon>
    </lineage>
</organism>
<feature type="transmembrane region" description="Helical" evidence="4">
    <location>
        <begin position="110"/>
        <end position="134"/>
    </location>
</feature>
<dbReference type="InterPro" id="IPR001940">
    <property type="entry name" value="Peptidase_S1C"/>
</dbReference>
<dbReference type="SUPFAM" id="SSF50156">
    <property type="entry name" value="PDZ domain-like"/>
    <property type="match status" value="1"/>
</dbReference>
<dbReference type="GO" id="GO:0006508">
    <property type="term" value="P:proteolysis"/>
    <property type="evidence" value="ECO:0007669"/>
    <property type="project" value="UniProtKB-KW"/>
</dbReference>
<evidence type="ECO:0000256" key="1">
    <source>
        <dbReference type="ARBA" id="ARBA00022670"/>
    </source>
</evidence>
<dbReference type="Pfam" id="PF00595">
    <property type="entry name" value="PDZ"/>
    <property type="match status" value="1"/>
</dbReference>
<evidence type="ECO:0000313" key="8">
    <source>
        <dbReference type="Proteomes" id="UP000321154"/>
    </source>
</evidence>
<dbReference type="SUPFAM" id="SSF50494">
    <property type="entry name" value="Trypsin-like serine proteases"/>
    <property type="match status" value="1"/>
</dbReference>
<reference evidence="7 9" key="2">
    <citation type="submission" date="2020-07" db="EMBL/GenBank/DDBJ databases">
        <title>Sequencing the genomes of 1000 actinobacteria strains.</title>
        <authorList>
            <person name="Klenk H.-P."/>
        </authorList>
    </citation>
    <scope>NUCLEOTIDE SEQUENCE [LARGE SCALE GENOMIC DNA]</scope>
    <source>
        <strain evidence="7 9">DSM 10309</strain>
    </source>
</reference>
<evidence type="ECO:0000256" key="4">
    <source>
        <dbReference type="SAM" id="Phobius"/>
    </source>
</evidence>
<keyword evidence="2" id="KW-0378">Hydrolase</keyword>
<keyword evidence="1 7" id="KW-0645">Protease</keyword>
<dbReference type="EMBL" id="BJUV01000002">
    <property type="protein sequence ID" value="GEK82064.1"/>
    <property type="molecule type" value="Genomic_DNA"/>
</dbReference>
<feature type="domain" description="PDZ" evidence="5">
    <location>
        <begin position="414"/>
        <end position="481"/>
    </location>
</feature>
<sequence length="503" mass="49027">MNDRESDATNGTHDDDATTVTPSTADSAPHAEQIGTAPEPAPGSDRARILPHVTGSSDARYVNAAAPSWMGRPDDAHQAYDARQAHPSSGPTGVPAAFAAPRKRTRPKRWMLLTGAAAALVIGVGGAGGAAYAIGHTAGIAAANAASQQQSIELAPQYTSPQGGTGTSPFGGSQGTDGTQGGTGDSQGSTGATESTATPATADETAGVVTIVSTLNYDDSYKSAGTGMILDADGLILTNNHVVQGATSIEVTDETTGRTYTADVVGTDATNDVAVLQLQGASGLTPVSFADSDGVATGDSVHSTGNAEGTGDLVTAEGSVLSTDQSIQVQSETGSGSESLSGLIEIQSDVVSGDSGGPLRNADGDVVGIVTAASSGSTPITGYAIPADDALSIAKQIVAGDGSDTIQIGLPAFLGAQISDATTGGTTAGVTIAGTVAGSAAESAGLVAGDTITAIDGTAVANASALTAAIQAHESGDQVSVAWTDAAGASHTATVPLGDGPAA</sequence>
<dbReference type="RefSeq" id="WP_146852373.1">
    <property type="nucleotide sequence ID" value="NZ_BAAAHR010000002.1"/>
</dbReference>
<evidence type="ECO:0000259" key="5">
    <source>
        <dbReference type="PROSITE" id="PS50106"/>
    </source>
</evidence>
<protein>
    <submittedName>
        <fullName evidence="7">S1-C subfamily serine protease</fullName>
    </submittedName>
</protein>
<dbReference type="PROSITE" id="PS50106">
    <property type="entry name" value="PDZ"/>
    <property type="match status" value="1"/>
</dbReference>
<feature type="region of interest" description="Disordered" evidence="3">
    <location>
        <begin position="1"/>
        <end position="55"/>
    </location>
</feature>
<evidence type="ECO:0000256" key="2">
    <source>
        <dbReference type="ARBA" id="ARBA00022801"/>
    </source>
</evidence>
<dbReference type="PRINTS" id="PR00834">
    <property type="entry name" value="PROTEASES2C"/>
</dbReference>
<dbReference type="GO" id="GO:0004252">
    <property type="term" value="F:serine-type endopeptidase activity"/>
    <property type="evidence" value="ECO:0007669"/>
    <property type="project" value="InterPro"/>
</dbReference>
<evidence type="ECO:0000313" key="9">
    <source>
        <dbReference type="Proteomes" id="UP000522688"/>
    </source>
</evidence>
<feature type="compositionally biased region" description="Basic and acidic residues" evidence="3">
    <location>
        <begin position="1"/>
        <end position="16"/>
    </location>
</feature>
<dbReference type="AlphaFoldDB" id="A0A7W3JHR0"/>
<keyword evidence="4" id="KW-0812">Transmembrane</keyword>
<name>A0A7W3JHR0_9MICO</name>
<dbReference type="Proteomes" id="UP000522688">
    <property type="component" value="Unassembled WGS sequence"/>
</dbReference>
<evidence type="ECO:0000313" key="6">
    <source>
        <dbReference type="EMBL" id="GEK82064.1"/>
    </source>
</evidence>
<keyword evidence="4" id="KW-1133">Transmembrane helix</keyword>
<keyword evidence="8" id="KW-1185">Reference proteome</keyword>
<evidence type="ECO:0000256" key="3">
    <source>
        <dbReference type="SAM" id="MobiDB-lite"/>
    </source>
</evidence>
<reference evidence="6 8" key="1">
    <citation type="submission" date="2019-07" db="EMBL/GenBank/DDBJ databases">
        <title>Whole genome shotgun sequence of Frigoribacterium faeni NBRC 103066.</title>
        <authorList>
            <person name="Hosoyama A."/>
            <person name="Uohara A."/>
            <person name="Ohji S."/>
            <person name="Ichikawa N."/>
        </authorList>
    </citation>
    <scope>NUCLEOTIDE SEQUENCE [LARGE SCALE GENOMIC DNA]</scope>
    <source>
        <strain evidence="6 8">NBRC 103066</strain>
    </source>
</reference>
<dbReference type="SMART" id="SM00228">
    <property type="entry name" value="PDZ"/>
    <property type="match status" value="1"/>
</dbReference>
<accession>A0A7W3JHR0</accession>
<proteinExistence type="predicted"/>
<feature type="compositionally biased region" description="Polar residues" evidence="3">
    <location>
        <begin position="157"/>
        <end position="170"/>
    </location>
</feature>
<dbReference type="InterPro" id="IPR051201">
    <property type="entry name" value="Chloro_Bact_Ser_Proteases"/>
</dbReference>
<dbReference type="EMBL" id="JACGWW010000001">
    <property type="protein sequence ID" value="MBA8813025.1"/>
    <property type="molecule type" value="Genomic_DNA"/>
</dbReference>
<dbReference type="Gene3D" id="2.40.10.120">
    <property type="match status" value="1"/>
</dbReference>
<feature type="compositionally biased region" description="Basic and acidic residues" evidence="3">
    <location>
        <begin position="72"/>
        <end position="84"/>
    </location>
</feature>
<feature type="region of interest" description="Disordered" evidence="3">
    <location>
        <begin position="157"/>
        <end position="201"/>
    </location>
</feature>
<dbReference type="Gene3D" id="2.30.42.10">
    <property type="match status" value="1"/>
</dbReference>
<dbReference type="InterPro" id="IPR001478">
    <property type="entry name" value="PDZ"/>
</dbReference>
<dbReference type="InterPro" id="IPR036034">
    <property type="entry name" value="PDZ_sf"/>
</dbReference>
<dbReference type="Pfam" id="PF13365">
    <property type="entry name" value="Trypsin_2"/>
    <property type="match status" value="1"/>
</dbReference>
<feature type="compositionally biased region" description="Gly residues" evidence="3">
    <location>
        <begin position="172"/>
        <end position="185"/>
    </location>
</feature>
<evidence type="ECO:0000313" key="7">
    <source>
        <dbReference type="EMBL" id="MBA8813025.1"/>
    </source>
</evidence>
<feature type="region of interest" description="Disordered" evidence="3">
    <location>
        <begin position="68"/>
        <end position="102"/>
    </location>
</feature>
<keyword evidence="4" id="KW-0472">Membrane</keyword>
<comment type="caution">
    <text evidence="7">The sequence shown here is derived from an EMBL/GenBank/DDBJ whole genome shotgun (WGS) entry which is preliminary data.</text>
</comment>